<accession>A0ACC0ML30</accession>
<gene>
    <name evidence="1" type="ORF">RHMOL_Rhmol08G0027800</name>
</gene>
<proteinExistence type="predicted"/>
<comment type="caution">
    <text evidence="1">The sequence shown here is derived from an EMBL/GenBank/DDBJ whole genome shotgun (WGS) entry which is preliminary data.</text>
</comment>
<name>A0ACC0ML30_RHOML</name>
<dbReference type="Proteomes" id="UP001062846">
    <property type="component" value="Chromosome 8"/>
</dbReference>
<evidence type="ECO:0000313" key="1">
    <source>
        <dbReference type="EMBL" id="KAI8540988.1"/>
    </source>
</evidence>
<protein>
    <submittedName>
        <fullName evidence="1">Uncharacterized protein</fullName>
    </submittedName>
</protein>
<dbReference type="EMBL" id="CM046395">
    <property type="protein sequence ID" value="KAI8540988.1"/>
    <property type="molecule type" value="Genomic_DNA"/>
</dbReference>
<organism evidence="1 2">
    <name type="scientific">Rhododendron molle</name>
    <name type="common">Chinese azalea</name>
    <name type="synonym">Azalea mollis</name>
    <dbReference type="NCBI Taxonomy" id="49168"/>
    <lineage>
        <taxon>Eukaryota</taxon>
        <taxon>Viridiplantae</taxon>
        <taxon>Streptophyta</taxon>
        <taxon>Embryophyta</taxon>
        <taxon>Tracheophyta</taxon>
        <taxon>Spermatophyta</taxon>
        <taxon>Magnoliopsida</taxon>
        <taxon>eudicotyledons</taxon>
        <taxon>Gunneridae</taxon>
        <taxon>Pentapetalae</taxon>
        <taxon>asterids</taxon>
        <taxon>Ericales</taxon>
        <taxon>Ericaceae</taxon>
        <taxon>Ericoideae</taxon>
        <taxon>Rhodoreae</taxon>
        <taxon>Rhododendron</taxon>
    </lineage>
</organism>
<sequence length="1588" mass="178033">MVVGMKSPMAIQNTQYPTVHNHSAARRSIAFTTPENYAARLSHLLRLKGWAPLWCPTVLVQTTPHTKSSLLLQLSPPKPNPNPNNKPSLESYSAIAFTSRTGISAFSEALEDAVEPPLLPHGDVFTISALGKDSELLNDAFIERICENRKRIRVLVPKISTPGGIVEELGFGGGRRVLCPVPVVVGLEEPLVVPNFLRELESNGWVAVRVDAYETRWAGRECAGEVAARALGGRGGEGGLDAVVFTSMAEVEGMLKSLGEYGLDWGRVKGKWPELVVAAHGPVTAAGAERLGVGVDVVSESTSATLQRSVSTASLQRSGSTASLRRSGSTASLQRSGSLPDIAGAVPFIEKFQVEGFLKAMQKLNKSFGRHSFFPSRSPGAQVPEKFTIEDMLCYQKDPIPTSVLKINNDLVKLAVKLFNLILKYMGVDSPDEVSLDERIELVGQLYKQGLKNSELRDELYAQILKQTRNNPDKQYSIRAWELMYLCASCMPPSTDIGGFLTEYVRNEAEGANSDPDIQVLALSTLNTLKISCNAGPRQKIPGRDEIKALLIGKQLNTTVFFLDETFEEITYGIATTVADAVEELAGIIKLQAYSSFSLFECRKVVAGSKSPEPGNDEYIGLDDKSYIGDLLADFKAPKDPSKGDLMLRKLVFRKKFFRESDEAIGAPVFVYLSYVQLQHDYILGNYPVGREDAAQLAALQILVENGYVVSPESSADWASQLDHFLPKHIAVNRPIREWVSDILFRYRSMENLTKNEARQQFLRILRALPYGHSIFFTVRKSEDPLGLLPGKFTLAINNRGVHFFRPVPVEYLHSAELREIMQFGSSSTAVFFKMRVANVLQVFQFETKQGEEICNSLKTHINDVMLRSNSTAKSAASVSTNGDISDKFRPSNGEAYEKRIEDLSRALEESKRAANQLLEDQREKQKQEAKLQEELERLEGVLRSKEENLMEVTSDRDKLRSLCDQKDSALQAALSEKRNMEEKLTTRGTRVFESNASKELVEVNKKLLEERRETQKREAKLEEELEGLKAILRSEKQNLMEVTSERDKLRSLCDRKDSALQVLQKIQDELNMCRSELRASEETRRRLVNEKKLLEERIVGLEKQIAEEVEFLHENFEQESKATNLHVSELIIKLEEVTRDLAVTQSSLATKEKELSALKNDYKELEELREMKKDIDRKNESTSALLMMQGAQLAELETLYKEEQVLRKQYFNTIEDMKGKIRVFCRLRPLSDKEIAQKERNALQTIDEFTVEHQWKDDIKQHLYDRVFDGIASQEDVFDDARYLVQSAVDGYNVCVFAYGQTGSGKTFTIYGSEDNPGLTPRAASELFRILKRDSKNVQFSVKVYMVELYQDVLVDLLLPKSSKRLKLDIKKDSKGMVSIDNVTVVSISTHEELNSIIRRGSEQRHTSGTSTNEHSSRSHVILSIVVESTNLQTQSVARGKLSFVDLAGSERTKKSGSHGVQLKEAQSINKSLSALGDVISALFSGNQHIPYRNHKLTMLLSDSLGGNAKTLMFVNISPAESNLDESNNSLTYASRVRAVVNDPKKNVSSKEVLRLKKLLAYWKEKAGRKGTDEDLEEIQEDRLTEE</sequence>
<keyword evidence="2" id="KW-1185">Reference proteome</keyword>
<evidence type="ECO:0000313" key="2">
    <source>
        <dbReference type="Proteomes" id="UP001062846"/>
    </source>
</evidence>
<reference evidence="1" key="1">
    <citation type="submission" date="2022-02" db="EMBL/GenBank/DDBJ databases">
        <title>Plant Genome Project.</title>
        <authorList>
            <person name="Zhang R.-G."/>
        </authorList>
    </citation>
    <scope>NUCLEOTIDE SEQUENCE</scope>
    <source>
        <strain evidence="1">AT1</strain>
    </source>
</reference>